<dbReference type="Pfam" id="PF13807">
    <property type="entry name" value="GNVR"/>
    <property type="match status" value="1"/>
</dbReference>
<dbReference type="Proteomes" id="UP000318422">
    <property type="component" value="Unassembled WGS sequence"/>
</dbReference>
<sequence length="461" mass="49175">MGFTQVLAVLKSRRRALFAVWGGVVVLALVVSLVLPRQYLASAEVVVEPRGGDQLASQPGSSGTTPGFLATQADIIASERVGARAVAALKLAADPRWAGRWQKASGGQGDANRWIAGRLKKNVKVSPSHESNVLTLTVTADDPRFAADYANALARAYLETDLELRVEPARQSAVWFDEHTRQLRGELEGAQARLAEFQRANGLVGDDKLDLESARLAELSTQLTAAQAQTSEASSRQRQGGGMNDVTASPLIQALKVDLARQEAKLIELAGYLGENHPQYQRVKGEVDSLRARLRAESGQVAAVVGTNSRINQAREGDIRARLDAQKQRVLELKRQRDEMGVLLREVDSAQKAYDLVLARLTQTSLESKSRQGNVALLSSAVAPTEAASPRPLLNLGLALVIGGLLGVAVAIVRELFDRRIRGADDLAEALGAPVLAEIGSGADASPGLLGGLLPAALRRA</sequence>
<dbReference type="OrthoDB" id="8559110at2"/>
<name>A0A4Y4CSI3_ZOORA</name>
<dbReference type="PANTHER" id="PTHR32309:SF13">
    <property type="entry name" value="FERRIC ENTEROBACTIN TRANSPORT PROTEIN FEPE"/>
    <property type="match status" value="1"/>
</dbReference>
<keyword evidence="5" id="KW-1185">Reference proteome</keyword>
<dbReference type="GO" id="GO:0004713">
    <property type="term" value="F:protein tyrosine kinase activity"/>
    <property type="evidence" value="ECO:0007669"/>
    <property type="project" value="TreeGrafter"/>
</dbReference>
<evidence type="ECO:0000256" key="1">
    <source>
        <dbReference type="SAM" id="Coils"/>
    </source>
</evidence>
<dbReference type="InterPro" id="IPR017468">
    <property type="entry name" value="Chain_len_reg_EpsF"/>
</dbReference>
<dbReference type="EMBL" id="BJNV01000010">
    <property type="protein sequence ID" value="GEC94769.1"/>
    <property type="molecule type" value="Genomic_DNA"/>
</dbReference>
<feature type="domain" description="Tyrosine-protein kinase G-rich" evidence="3">
    <location>
        <begin position="342"/>
        <end position="415"/>
    </location>
</feature>
<dbReference type="InterPro" id="IPR050445">
    <property type="entry name" value="Bact_polysacc_biosynth/exp"/>
</dbReference>
<feature type="coiled-coil region" evidence="1">
    <location>
        <begin position="180"/>
        <end position="229"/>
    </location>
</feature>
<feature type="transmembrane region" description="Helical" evidence="2">
    <location>
        <begin position="393"/>
        <end position="413"/>
    </location>
</feature>
<dbReference type="GO" id="GO:0005886">
    <property type="term" value="C:plasma membrane"/>
    <property type="evidence" value="ECO:0007669"/>
    <property type="project" value="TreeGrafter"/>
</dbReference>
<evidence type="ECO:0000313" key="5">
    <source>
        <dbReference type="Proteomes" id="UP000318422"/>
    </source>
</evidence>
<keyword evidence="2" id="KW-1133">Transmembrane helix</keyword>
<proteinExistence type="predicted"/>
<accession>A0A4Y4CSI3</accession>
<reference evidence="4 5" key="1">
    <citation type="submission" date="2019-06" db="EMBL/GenBank/DDBJ databases">
        <title>Whole genome shotgun sequence of Zoogloea ramigera NBRC 15342.</title>
        <authorList>
            <person name="Hosoyama A."/>
            <person name="Uohara A."/>
            <person name="Ohji S."/>
            <person name="Ichikawa N."/>
        </authorList>
    </citation>
    <scope>NUCLEOTIDE SEQUENCE [LARGE SCALE GENOMIC DNA]</scope>
    <source>
        <strain evidence="4 5">NBRC 15342</strain>
    </source>
</reference>
<protein>
    <submittedName>
        <fullName evidence="4">GumC protein</fullName>
    </submittedName>
</protein>
<evidence type="ECO:0000313" key="4">
    <source>
        <dbReference type="EMBL" id="GEC94769.1"/>
    </source>
</evidence>
<gene>
    <name evidence="4" type="primary">gumC</name>
    <name evidence="4" type="ORF">ZRA01_08420</name>
</gene>
<dbReference type="AlphaFoldDB" id="A0A4Y4CSI3"/>
<dbReference type="PANTHER" id="PTHR32309">
    <property type="entry name" value="TYROSINE-PROTEIN KINASE"/>
    <property type="match status" value="1"/>
</dbReference>
<dbReference type="NCBIfam" id="TIGR03017">
    <property type="entry name" value="EpsF"/>
    <property type="match status" value="1"/>
</dbReference>
<keyword evidence="1" id="KW-0175">Coiled coil</keyword>
<evidence type="ECO:0000256" key="2">
    <source>
        <dbReference type="SAM" id="Phobius"/>
    </source>
</evidence>
<dbReference type="InterPro" id="IPR032807">
    <property type="entry name" value="GNVR"/>
</dbReference>
<dbReference type="RefSeq" id="WP_141349636.1">
    <property type="nucleotide sequence ID" value="NZ_BJNV01000010.1"/>
</dbReference>
<comment type="caution">
    <text evidence="4">The sequence shown here is derived from an EMBL/GenBank/DDBJ whole genome shotgun (WGS) entry which is preliminary data.</text>
</comment>
<organism evidence="4 5">
    <name type="scientific">Zoogloea ramigera</name>
    <dbReference type="NCBI Taxonomy" id="350"/>
    <lineage>
        <taxon>Bacteria</taxon>
        <taxon>Pseudomonadati</taxon>
        <taxon>Pseudomonadota</taxon>
        <taxon>Betaproteobacteria</taxon>
        <taxon>Rhodocyclales</taxon>
        <taxon>Zoogloeaceae</taxon>
        <taxon>Zoogloea</taxon>
    </lineage>
</organism>
<keyword evidence="2" id="KW-0812">Transmembrane</keyword>
<evidence type="ECO:0000259" key="3">
    <source>
        <dbReference type="Pfam" id="PF13807"/>
    </source>
</evidence>
<keyword evidence="2" id="KW-0472">Membrane</keyword>